<feature type="transmembrane region" description="Helical" evidence="2">
    <location>
        <begin position="1528"/>
        <end position="1551"/>
    </location>
</feature>
<feature type="region of interest" description="Disordered" evidence="1">
    <location>
        <begin position="183"/>
        <end position="210"/>
    </location>
</feature>
<dbReference type="OrthoDB" id="122018at2759"/>
<feature type="non-terminal residue" evidence="4">
    <location>
        <position position="1"/>
    </location>
</feature>
<dbReference type="CDD" id="cd09272">
    <property type="entry name" value="RNase_HI_RT_Ty1"/>
    <property type="match status" value="1"/>
</dbReference>
<feature type="transmembrane region" description="Helical" evidence="2">
    <location>
        <begin position="21"/>
        <end position="39"/>
    </location>
</feature>
<reference evidence="4" key="1">
    <citation type="submission" date="2018-05" db="EMBL/GenBank/DDBJ databases">
        <title>Draft genome of Mucuna pruriens seed.</title>
        <authorList>
            <person name="Nnadi N.E."/>
            <person name="Vos R."/>
            <person name="Hasami M.H."/>
            <person name="Devisetty U.K."/>
            <person name="Aguiy J.C."/>
        </authorList>
    </citation>
    <scope>NUCLEOTIDE SEQUENCE [LARGE SCALE GENOMIC DNA]</scope>
    <source>
        <strain evidence="4">JCA_2017</strain>
    </source>
</reference>
<evidence type="ECO:0000313" key="4">
    <source>
        <dbReference type="EMBL" id="RDY03160.1"/>
    </source>
</evidence>
<dbReference type="InterPro" id="IPR058316">
    <property type="entry name" value="DUF8003"/>
</dbReference>
<evidence type="ECO:0000259" key="3">
    <source>
        <dbReference type="Pfam" id="PF26010"/>
    </source>
</evidence>
<dbReference type="PANTHER" id="PTHR31513">
    <property type="entry name" value="EPHRIN TYPE-B RECEPTOR"/>
    <property type="match status" value="1"/>
</dbReference>
<feature type="transmembrane region" description="Helical" evidence="2">
    <location>
        <begin position="1088"/>
        <end position="1113"/>
    </location>
</feature>
<feature type="compositionally biased region" description="Low complexity" evidence="1">
    <location>
        <begin position="183"/>
        <end position="200"/>
    </location>
</feature>
<name>A0A371HK88_MUCPR</name>
<dbReference type="SMART" id="SM01411">
    <property type="entry name" value="Ephrin_rec_like"/>
    <property type="match status" value="1"/>
</dbReference>
<evidence type="ECO:0000256" key="1">
    <source>
        <dbReference type="SAM" id="MobiDB-lite"/>
    </source>
</evidence>
<feature type="transmembrane region" description="Helical" evidence="2">
    <location>
        <begin position="1563"/>
        <end position="1588"/>
    </location>
</feature>
<dbReference type="PANTHER" id="PTHR31513:SF2">
    <property type="entry name" value="MRAZ"/>
    <property type="match status" value="1"/>
</dbReference>
<evidence type="ECO:0000256" key="2">
    <source>
        <dbReference type="SAM" id="Phobius"/>
    </source>
</evidence>
<evidence type="ECO:0000313" key="5">
    <source>
        <dbReference type="Proteomes" id="UP000257109"/>
    </source>
</evidence>
<keyword evidence="2" id="KW-1133">Transmembrane helix</keyword>
<dbReference type="Pfam" id="PF26010">
    <property type="entry name" value="DUF8003"/>
    <property type="match status" value="1"/>
</dbReference>
<organism evidence="4 5">
    <name type="scientific">Mucuna pruriens</name>
    <name type="common">Velvet bean</name>
    <name type="synonym">Dolichos pruriens</name>
    <dbReference type="NCBI Taxonomy" id="157652"/>
    <lineage>
        <taxon>Eukaryota</taxon>
        <taxon>Viridiplantae</taxon>
        <taxon>Streptophyta</taxon>
        <taxon>Embryophyta</taxon>
        <taxon>Tracheophyta</taxon>
        <taxon>Spermatophyta</taxon>
        <taxon>Magnoliopsida</taxon>
        <taxon>eudicotyledons</taxon>
        <taxon>Gunneridae</taxon>
        <taxon>Pentapetalae</taxon>
        <taxon>rosids</taxon>
        <taxon>fabids</taxon>
        <taxon>Fabales</taxon>
        <taxon>Fabaceae</taxon>
        <taxon>Papilionoideae</taxon>
        <taxon>50 kb inversion clade</taxon>
        <taxon>NPAAA clade</taxon>
        <taxon>indigoferoid/millettioid clade</taxon>
        <taxon>Phaseoleae</taxon>
        <taxon>Mucuna</taxon>
    </lineage>
</organism>
<feature type="domain" description="DUF8003" evidence="3">
    <location>
        <begin position="1008"/>
        <end position="1082"/>
    </location>
</feature>
<gene>
    <name evidence="4" type="ORF">CR513_13290</name>
</gene>
<protein>
    <submittedName>
        <fullName evidence="4">Mitochondrial protein</fullName>
    </submittedName>
</protein>
<feature type="transmembrane region" description="Helical" evidence="2">
    <location>
        <begin position="1500"/>
        <end position="1522"/>
    </location>
</feature>
<keyword evidence="2" id="KW-0472">Membrane</keyword>
<proteinExistence type="predicted"/>
<dbReference type="STRING" id="157652.A0A371HK88"/>
<sequence length="1656" mass="179754">MSTLKQYGKAKGCRINVVMHFVVMHWNLWCCILLGYLHISCISLSSGHHLNRSIGFENWLGYSGSLVGDDSQLHDSAFVETSTSSFPLNESVSCEDLEGVGSFNTTCLLSSTHYLKSDIHIYGVGNLEILSDVSLLCPVEGCIVTVNVSGNIKLGQNASIIAGSVVLSAANLTMEYNSYLDSSSLGGSPPSQTSGTPVGNEGAGGGHGGRGASCLKNNKTNWGGDVYAWSTLSEPWSYGSKGGGKSTNRQYGGNGGGRVKLLVKDTLYVNGSITAEGGDGGSDGGGGSGGSILIHAVKLKGYGTISAAGGTGWGGGGGGRISLDCYSIQEDLKITVHGGLSIGCPGNSGAAGTYFNAHLLSLKVSNDNVTTETETPLLDFSTSPLWSNVYVENNAKVLVPLVWSRVQVRGQISVYSGGSLIFGLSDYPISEFELVAEELLLSDSIIKVFGAFRVSVKMLLMWDSTMQIDGGESTVVTASVLEVRNLAVLRQNSVISSNTNLALYGQGLLQLSGDGDAIRGQRLSLLTSALLHLGFVSSKCDPSLFTLSQGNHPKMEDAKGLPTPMVTNTKLSKHGVDLFAEPSFYRSTVGALQYVTITRPEISYAVNKACQFLCQPLVTHWKAVKCILRYLIGSLHYGMTLQPCTLHEALPIIAFSNVDWGSDPDDRKSTLGSCIYLGPNLVSWWSKKLTLVVRSSIDAEYISLANTTSEVLWIQSFLRELKVGAGSLLQAPLDDDASRGTVTKHLCDTQRCPIDLITPPDDCHVNYTLSFSLQICRVEDLLVNGIMKGSIIHIHRARTVIVDTDGMITASELGCTEGVGKGNFLNGAGGGAGHGGKGGSGYFNGRESIGGNEYGNATLPCELGSGTEGPNESYGHVVGGGMIVMGSTQWPLLRLDLYGSLRADGESFSNSITSSDGSLVGGLGGGSGGTVLLFLQELRLLENSSLSVIGGNGGPVGGGGGGGGRIHFHWSKIGMEEEYVPVASVMGTMNNRGGAGDNDGYHGQEGTITGKACPKGLYGIFCEECPIGTYKDIDGSDEHLCIPCPLDLLPNRANFIYKRGGVTRRSCPYKCISDKYRMPNCYTPLEELIYTFGGPWPFSVMLSFILLLLALLLSTLRIKLIGSGPYHSSSSIEHHNHHRFPYLLSLSEVRGARAEETQSHVHRMYFMGPNTFREPWHLPYSPPHAIIEIVYEDAFNRFIDEINSVAAYDWWEGSVHSILSVVAYPCAWSWKHWRRRVKISRLQEYVKSEYDHSCLRSCRSRALYKGMKVGATPDLMVAYIDFFLGGDEKRLDIVSIIQKRFPMCIIFGGDGSYMSPYNLHNDTLLTNLLGQHVPATVWNRLVAGLNAQLRTVRHGSIRTALRPVVDWINSHANPQLEFHGVKIELGWFQATASGYYQLGIVVAVGDYSLLDLHQSDTWVGTDEVMRKNVAHGKRNLKQLQHSWPYMSNSLSLKRITGGINGGLINDATLRSLDFKRDFLFPLSLLLCNTRPVGRQDTVQLLISLMLLADLSVTLLMLLQFYWISLAAFLSVLLILPLSLLSPFPAGLNALFSKEPRRASLSRVYALWNATSLSNIGVAFICCLLHYALSHFHHPDEASTRNVKREDDKCWLLPIILFLFKSVQARFVNWHIANLEIQDFSLFCPDPDAFWAHESGL</sequence>
<comment type="caution">
    <text evidence="4">The sequence shown here is derived from an EMBL/GenBank/DDBJ whole genome shotgun (WGS) entry which is preliminary data.</text>
</comment>
<accession>A0A371HK88</accession>
<dbReference type="Proteomes" id="UP000257109">
    <property type="component" value="Unassembled WGS sequence"/>
</dbReference>
<feature type="compositionally biased region" description="Gly residues" evidence="1">
    <location>
        <begin position="201"/>
        <end position="210"/>
    </location>
</feature>
<keyword evidence="5" id="KW-1185">Reference proteome</keyword>
<keyword evidence="2" id="KW-0812">Transmembrane</keyword>
<dbReference type="EMBL" id="QJKJ01002371">
    <property type="protein sequence ID" value="RDY03160.1"/>
    <property type="molecule type" value="Genomic_DNA"/>
</dbReference>